<dbReference type="NCBIfam" id="NF011564">
    <property type="entry name" value="PRK14988.1"/>
    <property type="match status" value="1"/>
</dbReference>
<dbReference type="GO" id="GO:0005829">
    <property type="term" value="C:cytosol"/>
    <property type="evidence" value="ECO:0007669"/>
    <property type="project" value="TreeGrafter"/>
</dbReference>
<accession>A0A1F6T3Y7</accession>
<comment type="caution">
    <text evidence="1">The sequence shown here is derived from an EMBL/GenBank/DDBJ whole genome shotgun (WGS) entry which is preliminary data.</text>
</comment>
<dbReference type="AlphaFoldDB" id="A0A1F6T3Y7"/>
<name>A0A1F6T3Y7_9PROT</name>
<dbReference type="InterPro" id="IPR050155">
    <property type="entry name" value="HAD-like_hydrolase_sf"/>
</dbReference>
<dbReference type="InterPro" id="IPR023214">
    <property type="entry name" value="HAD_sf"/>
</dbReference>
<dbReference type="SFLD" id="SFLDG01129">
    <property type="entry name" value="C1.5:_HAD__Beta-PGM__Phosphata"/>
    <property type="match status" value="1"/>
</dbReference>
<dbReference type="CDD" id="cd01427">
    <property type="entry name" value="HAD_like"/>
    <property type="match status" value="1"/>
</dbReference>
<dbReference type="SFLD" id="SFLDS00003">
    <property type="entry name" value="Haloacid_Dehalogenase"/>
    <property type="match status" value="1"/>
</dbReference>
<protein>
    <submittedName>
        <fullName evidence="1">Haloacid dehalogenase</fullName>
    </submittedName>
</protein>
<dbReference type="InterPro" id="IPR036412">
    <property type="entry name" value="HAD-like_sf"/>
</dbReference>
<reference evidence="1 2" key="1">
    <citation type="journal article" date="2016" name="Nat. Commun.">
        <title>Thousands of microbial genomes shed light on interconnected biogeochemical processes in an aquifer system.</title>
        <authorList>
            <person name="Anantharaman K."/>
            <person name="Brown C.T."/>
            <person name="Hug L.A."/>
            <person name="Sharon I."/>
            <person name="Castelle C.J."/>
            <person name="Probst A.J."/>
            <person name="Thomas B.C."/>
            <person name="Singh A."/>
            <person name="Wilkins M.J."/>
            <person name="Karaoz U."/>
            <person name="Brodie E.L."/>
            <person name="Williams K.H."/>
            <person name="Hubbard S.S."/>
            <person name="Banfield J.F."/>
        </authorList>
    </citation>
    <scope>NUCLEOTIDE SEQUENCE [LARGE SCALE GENOMIC DNA]</scope>
</reference>
<evidence type="ECO:0000313" key="2">
    <source>
        <dbReference type="Proteomes" id="UP000179334"/>
    </source>
</evidence>
<dbReference type="PANTHER" id="PTHR43434:SF3">
    <property type="entry name" value="GMP_IMP NUCLEOTIDASE YRFG"/>
    <property type="match status" value="1"/>
</dbReference>
<dbReference type="EMBL" id="MFSR01000032">
    <property type="protein sequence ID" value="OGI39861.1"/>
    <property type="molecule type" value="Genomic_DNA"/>
</dbReference>
<dbReference type="GO" id="GO:0006281">
    <property type="term" value="P:DNA repair"/>
    <property type="evidence" value="ECO:0007669"/>
    <property type="project" value="TreeGrafter"/>
</dbReference>
<sequence>MIAWEKVRTVLLDMDGTLLDLHYDNHFWLEHVPRRYAEKNALTLEAAKSELMARYKKAEGTLDWYCVDYWTRELGLDIPQLKEEVDHLIAVHPHVLDFLHAVRAAGRRLVLVTNAHGKAIEIKFRRTRLGHHFDAVVCSHDLGVPKENVDFWKKMQRVQPFAKEAALLVDDSLPVLRAARAYGVAHLLAVRRPDSRMPEKDVAEFQAIRDFREVMP</sequence>
<dbReference type="Proteomes" id="UP000179334">
    <property type="component" value="Unassembled WGS sequence"/>
</dbReference>
<proteinExistence type="predicted"/>
<dbReference type="Pfam" id="PF00702">
    <property type="entry name" value="Hydrolase"/>
    <property type="match status" value="1"/>
</dbReference>
<dbReference type="InterPro" id="IPR006439">
    <property type="entry name" value="HAD-SF_hydro_IA"/>
</dbReference>
<evidence type="ECO:0000313" key="1">
    <source>
        <dbReference type="EMBL" id="OGI39861.1"/>
    </source>
</evidence>
<gene>
    <name evidence="1" type="ORF">A2V91_05545</name>
</gene>
<dbReference type="NCBIfam" id="TIGR01509">
    <property type="entry name" value="HAD-SF-IA-v3"/>
    <property type="match status" value="1"/>
</dbReference>
<dbReference type="PANTHER" id="PTHR43434">
    <property type="entry name" value="PHOSPHOGLYCOLATE PHOSPHATASE"/>
    <property type="match status" value="1"/>
</dbReference>
<dbReference type="SUPFAM" id="SSF56784">
    <property type="entry name" value="HAD-like"/>
    <property type="match status" value="1"/>
</dbReference>
<organism evidence="1 2">
    <name type="scientific">Candidatus Muproteobacteria bacterium RBG_16_64_10</name>
    <dbReference type="NCBI Taxonomy" id="1817757"/>
    <lineage>
        <taxon>Bacteria</taxon>
        <taxon>Pseudomonadati</taxon>
        <taxon>Pseudomonadota</taxon>
        <taxon>Candidatus Muproteobacteria</taxon>
    </lineage>
</organism>
<dbReference type="GO" id="GO:0008967">
    <property type="term" value="F:phosphoglycolate phosphatase activity"/>
    <property type="evidence" value="ECO:0007669"/>
    <property type="project" value="TreeGrafter"/>
</dbReference>
<dbReference type="Gene3D" id="3.40.50.1000">
    <property type="entry name" value="HAD superfamily/HAD-like"/>
    <property type="match status" value="1"/>
</dbReference>